<dbReference type="KEGG" id="lgi:LOTGIDRAFT_176525"/>
<feature type="compositionally biased region" description="Basic and acidic residues" evidence="1">
    <location>
        <begin position="226"/>
        <end position="241"/>
    </location>
</feature>
<organism evidence="2 3">
    <name type="scientific">Lottia gigantea</name>
    <name type="common">Giant owl limpet</name>
    <dbReference type="NCBI Taxonomy" id="225164"/>
    <lineage>
        <taxon>Eukaryota</taxon>
        <taxon>Metazoa</taxon>
        <taxon>Spiralia</taxon>
        <taxon>Lophotrochozoa</taxon>
        <taxon>Mollusca</taxon>
        <taxon>Gastropoda</taxon>
        <taxon>Patellogastropoda</taxon>
        <taxon>Lottioidea</taxon>
        <taxon>Lottiidae</taxon>
        <taxon>Lottia</taxon>
    </lineage>
</organism>
<dbReference type="CTD" id="20243821"/>
<feature type="region of interest" description="Disordered" evidence="1">
    <location>
        <begin position="1"/>
        <end position="106"/>
    </location>
</feature>
<feature type="compositionally biased region" description="Polar residues" evidence="1">
    <location>
        <begin position="207"/>
        <end position="216"/>
    </location>
</feature>
<feature type="compositionally biased region" description="Basic and acidic residues" evidence="1">
    <location>
        <begin position="251"/>
        <end position="273"/>
    </location>
</feature>
<keyword evidence="3" id="KW-1185">Reference proteome</keyword>
<evidence type="ECO:0000313" key="2">
    <source>
        <dbReference type="EMBL" id="ESO98114.1"/>
    </source>
</evidence>
<name>V4C8P1_LOTGI</name>
<dbReference type="OMA" id="SGTHQET"/>
<feature type="region of interest" description="Disordered" evidence="1">
    <location>
        <begin position="121"/>
        <end position="306"/>
    </location>
</feature>
<dbReference type="Proteomes" id="UP000030746">
    <property type="component" value="Unassembled WGS sequence"/>
</dbReference>
<accession>V4C8P1</accession>
<reference evidence="2 3" key="1">
    <citation type="journal article" date="2013" name="Nature">
        <title>Insights into bilaterian evolution from three spiralian genomes.</title>
        <authorList>
            <person name="Simakov O."/>
            <person name="Marletaz F."/>
            <person name="Cho S.J."/>
            <person name="Edsinger-Gonzales E."/>
            <person name="Havlak P."/>
            <person name="Hellsten U."/>
            <person name="Kuo D.H."/>
            <person name="Larsson T."/>
            <person name="Lv J."/>
            <person name="Arendt D."/>
            <person name="Savage R."/>
            <person name="Osoegawa K."/>
            <person name="de Jong P."/>
            <person name="Grimwood J."/>
            <person name="Chapman J.A."/>
            <person name="Shapiro H."/>
            <person name="Aerts A."/>
            <person name="Otillar R.P."/>
            <person name="Terry A.Y."/>
            <person name="Boore J.L."/>
            <person name="Grigoriev I.V."/>
            <person name="Lindberg D.R."/>
            <person name="Seaver E.C."/>
            <person name="Weisblat D.A."/>
            <person name="Putnam N.H."/>
            <person name="Rokhsar D.S."/>
        </authorList>
    </citation>
    <scope>NUCLEOTIDE SEQUENCE [LARGE SCALE GENOMIC DNA]</scope>
</reference>
<feature type="compositionally biased region" description="Polar residues" evidence="1">
    <location>
        <begin position="45"/>
        <end position="55"/>
    </location>
</feature>
<protein>
    <submittedName>
        <fullName evidence="2">Uncharacterized protein</fullName>
    </submittedName>
</protein>
<dbReference type="EMBL" id="KB201272">
    <property type="protein sequence ID" value="ESO98114.1"/>
    <property type="molecule type" value="Genomic_DNA"/>
</dbReference>
<gene>
    <name evidence="2" type="ORF">LOTGIDRAFT_176525</name>
</gene>
<dbReference type="HOGENOM" id="CLU_909968_0_0_1"/>
<feature type="compositionally biased region" description="Low complexity" evidence="1">
    <location>
        <begin position="190"/>
        <end position="199"/>
    </location>
</feature>
<sequence length="306" mass="35440">MKDANEPGNNDGNRIEGERDSDRRSNQNSNSYSIVADDRNEKDSANGNQSDNKYISTKRKAGERRQEERDLNVTDLETEMETNQDNKTDDSIEMDRNNKKSKVGNISNSCEQIDINDYSIIPGPEENLGTILQNHDVMTPPPLQRTEQHPDPTSTPNQKKDPNQIHQKKQNRIPENVTPINDKREKETQQQKTDTQLQQQKREDPPTQEQDPSSTKIKIDPPPTQQRKDPPTQQQQKKDPPSPKQKTPQKQKKEPPQKEKTDPPTLQQKKEPPPNKPARRRYEPNIDNIKRIVEDRQKRRTDNSNE</sequence>
<dbReference type="RefSeq" id="XP_009051198.1">
    <property type="nucleotide sequence ID" value="XM_009052950.1"/>
</dbReference>
<feature type="compositionally biased region" description="Basic and acidic residues" evidence="1">
    <location>
        <begin position="84"/>
        <end position="98"/>
    </location>
</feature>
<dbReference type="GeneID" id="20243821"/>
<evidence type="ECO:0000313" key="3">
    <source>
        <dbReference type="Proteomes" id="UP000030746"/>
    </source>
</evidence>
<proteinExistence type="predicted"/>
<evidence type="ECO:0000256" key="1">
    <source>
        <dbReference type="SAM" id="MobiDB-lite"/>
    </source>
</evidence>
<feature type="compositionally biased region" description="Basic and acidic residues" evidence="1">
    <location>
        <begin position="63"/>
        <end position="72"/>
    </location>
</feature>
<feature type="compositionally biased region" description="Basic and acidic residues" evidence="1">
    <location>
        <begin position="280"/>
        <end position="306"/>
    </location>
</feature>
<dbReference type="AlphaFoldDB" id="V4C8P1"/>
<feature type="compositionally biased region" description="Basic and acidic residues" evidence="1">
    <location>
        <begin position="13"/>
        <end position="25"/>
    </location>
</feature>